<dbReference type="NCBIfam" id="TIGR01488">
    <property type="entry name" value="HAD-SF-IB"/>
    <property type="match status" value="1"/>
</dbReference>
<protein>
    <recommendedName>
        <fullName evidence="4">Phosphoserine phosphatase</fullName>
    </recommendedName>
</protein>
<proteinExistence type="predicted"/>
<name>A0A553HN01_9PEZI</name>
<dbReference type="PANTHER" id="PTHR28181:SF2">
    <property type="entry name" value="PHOSPHORIC MONOESTER HYDROLASE"/>
    <property type="match status" value="1"/>
</dbReference>
<dbReference type="InterPro" id="IPR023214">
    <property type="entry name" value="HAD_sf"/>
</dbReference>
<organism evidence="2 3">
    <name type="scientific">Xylaria flabelliformis</name>
    <dbReference type="NCBI Taxonomy" id="2512241"/>
    <lineage>
        <taxon>Eukaryota</taxon>
        <taxon>Fungi</taxon>
        <taxon>Dikarya</taxon>
        <taxon>Ascomycota</taxon>
        <taxon>Pezizomycotina</taxon>
        <taxon>Sordariomycetes</taxon>
        <taxon>Xylariomycetidae</taxon>
        <taxon>Xylariales</taxon>
        <taxon>Xylariaceae</taxon>
        <taxon>Xylaria</taxon>
    </lineage>
</organism>
<dbReference type="InterPro" id="IPR050849">
    <property type="entry name" value="HAD-like_hydrolase_phosphatase"/>
</dbReference>
<evidence type="ECO:0000313" key="3">
    <source>
        <dbReference type="Proteomes" id="UP000319160"/>
    </source>
</evidence>
<evidence type="ECO:0000313" key="2">
    <source>
        <dbReference type="EMBL" id="TRX89325.1"/>
    </source>
</evidence>
<evidence type="ECO:0000256" key="1">
    <source>
        <dbReference type="ARBA" id="ARBA00022801"/>
    </source>
</evidence>
<dbReference type="GO" id="GO:0016791">
    <property type="term" value="F:phosphatase activity"/>
    <property type="evidence" value="ECO:0007669"/>
    <property type="project" value="InterPro"/>
</dbReference>
<dbReference type="SUPFAM" id="SSF56784">
    <property type="entry name" value="HAD-like"/>
    <property type="match status" value="1"/>
</dbReference>
<evidence type="ECO:0008006" key="4">
    <source>
        <dbReference type="Google" id="ProtNLM"/>
    </source>
</evidence>
<comment type="caution">
    <text evidence="2">The sequence shown here is derived from an EMBL/GenBank/DDBJ whole genome shotgun (WGS) entry which is preliminary data.</text>
</comment>
<dbReference type="Gene3D" id="3.40.50.1000">
    <property type="entry name" value="HAD superfamily/HAD-like"/>
    <property type="match status" value="1"/>
</dbReference>
<gene>
    <name evidence="2" type="ORF">FHL15_009762</name>
</gene>
<dbReference type="PANTHER" id="PTHR28181">
    <property type="entry name" value="UPF0655 PROTEIN YCR015C"/>
    <property type="match status" value="1"/>
</dbReference>
<sequence>MTVSAHSLPALRTKPKAIFFTDFDGTITLHDSNDWMTDNLGFGVELRKQGNQDVLLRGRPFRDAFQEMLDSVTTPFDKCIELLLQNVKLDPAFKEFAAWCRENNVPIVVLSGGMQPVIRALLAHLVGEEEAAVMQIVSNDVKARPGKNINEENGWDIEYHDDSSFGHDKSLEIRPYAALPDRPVMFYAGDGVSDLSAAKETDLLFAKAGRDLVTYCENEKVPFTVFHDFSDIHKIVQDVVEGKMSVQQAATDNDSIRLIAPDIRRTDRIQL</sequence>
<dbReference type="AlphaFoldDB" id="A0A553HN01"/>
<dbReference type="InterPro" id="IPR006384">
    <property type="entry name" value="HAD_hydro_PyrdxlP_Pase-like"/>
</dbReference>
<dbReference type="Pfam" id="PF12710">
    <property type="entry name" value="HAD"/>
    <property type="match status" value="1"/>
</dbReference>
<reference evidence="3" key="1">
    <citation type="submission" date="2019-06" db="EMBL/GenBank/DDBJ databases">
        <title>Draft genome sequence of the griseofulvin-producing fungus Xylaria cubensis strain G536.</title>
        <authorList>
            <person name="Mead M.E."/>
            <person name="Raja H.A."/>
            <person name="Steenwyk J.L."/>
            <person name="Knowles S.L."/>
            <person name="Oberlies N.H."/>
            <person name="Rokas A."/>
        </authorList>
    </citation>
    <scope>NUCLEOTIDE SEQUENCE [LARGE SCALE GENOMIC DNA]</scope>
    <source>
        <strain evidence="3">G536</strain>
    </source>
</reference>
<keyword evidence="1" id="KW-0378">Hydrolase</keyword>
<dbReference type="EMBL" id="VFLP01000069">
    <property type="protein sequence ID" value="TRX89325.1"/>
    <property type="molecule type" value="Genomic_DNA"/>
</dbReference>
<keyword evidence="3" id="KW-1185">Reference proteome</keyword>
<dbReference type="InterPro" id="IPR036412">
    <property type="entry name" value="HAD-like_sf"/>
</dbReference>
<dbReference type="Proteomes" id="UP000319160">
    <property type="component" value="Unassembled WGS sequence"/>
</dbReference>
<dbReference type="NCBIfam" id="TIGR01489">
    <property type="entry name" value="DKMTPPase-SF"/>
    <property type="match status" value="1"/>
</dbReference>
<accession>A0A553HN01</accession>
<dbReference type="STRING" id="2512241.A0A553HN01"/>
<dbReference type="OrthoDB" id="10014216at2759"/>
<dbReference type="Gene3D" id="3.90.1470.20">
    <property type="match status" value="1"/>
</dbReference>